<gene>
    <name evidence="1" type="ORF">MPLG2_1532</name>
</gene>
<dbReference type="EMBL" id="LT985188">
    <property type="protein sequence ID" value="SPD86568.1"/>
    <property type="molecule type" value="Genomic_DNA"/>
</dbReference>
<sequence>MASLADRRRAMQRQETTIYTPPGWPERVRPPGAPDWEVTATEFLLDCCPADYRRYQLLRRHPVVLARFAVTFVNAQVQAGRDGLGGVRVSLAELVPPEVVTEAVDVWSQQQAWLVRVQREVTLVEEALRGKNWVRKM</sequence>
<accession>A0A2N9JGC5</accession>
<dbReference type="KEGG" id="mgg:MPLG2_1532"/>
<evidence type="ECO:0000313" key="1">
    <source>
        <dbReference type="EMBL" id="SPD86568.1"/>
    </source>
</evidence>
<keyword evidence="2" id="KW-1185">Reference proteome</keyword>
<dbReference type="AlphaFoldDB" id="A0A2N9JGC5"/>
<reference evidence="1 2" key="1">
    <citation type="submission" date="2018-02" db="EMBL/GenBank/DDBJ databases">
        <authorList>
            <person name="Cohen D.B."/>
            <person name="Kent A.D."/>
        </authorList>
    </citation>
    <scope>NUCLEOTIDE SEQUENCE [LARGE SCALE GENOMIC DNA]</scope>
    <source>
        <strain evidence="1">1</strain>
    </source>
</reference>
<name>A0A2N9JGC5_9ACTN</name>
<evidence type="ECO:0000313" key="2">
    <source>
        <dbReference type="Proteomes" id="UP000238164"/>
    </source>
</evidence>
<organism evidence="1 2">
    <name type="scientific">Micropruina glycogenica</name>
    <dbReference type="NCBI Taxonomy" id="75385"/>
    <lineage>
        <taxon>Bacteria</taxon>
        <taxon>Bacillati</taxon>
        <taxon>Actinomycetota</taxon>
        <taxon>Actinomycetes</taxon>
        <taxon>Propionibacteriales</taxon>
        <taxon>Nocardioidaceae</taxon>
        <taxon>Micropruina</taxon>
    </lineage>
</organism>
<protein>
    <submittedName>
        <fullName evidence="1">Uncharacterized protein</fullName>
    </submittedName>
</protein>
<proteinExistence type="predicted"/>
<dbReference type="Proteomes" id="UP000238164">
    <property type="component" value="Chromosome 1"/>
</dbReference>
<dbReference type="OrthoDB" id="4244911at2"/>
<dbReference type="RefSeq" id="WP_105185510.1">
    <property type="nucleotide sequence ID" value="NZ_BAAAGO010000007.1"/>
</dbReference>